<evidence type="ECO:0000256" key="5">
    <source>
        <dbReference type="PROSITE-ProRule" id="PRU00169"/>
    </source>
</evidence>
<dbReference type="Proteomes" id="UP000186917">
    <property type="component" value="Unassembled WGS sequence"/>
</dbReference>
<dbReference type="SMART" id="SM00448">
    <property type="entry name" value="REC"/>
    <property type="match status" value="1"/>
</dbReference>
<feature type="domain" description="Response regulatory" evidence="7">
    <location>
        <begin position="9"/>
        <end position="128"/>
    </location>
</feature>
<evidence type="ECO:0000256" key="3">
    <source>
        <dbReference type="ARBA" id="ARBA00023125"/>
    </source>
</evidence>
<dbReference type="InterPro" id="IPR058245">
    <property type="entry name" value="NreC/VraR/RcsB-like_REC"/>
</dbReference>
<evidence type="ECO:0000256" key="4">
    <source>
        <dbReference type="ARBA" id="ARBA00023163"/>
    </source>
</evidence>
<dbReference type="OrthoDB" id="9797341at2"/>
<dbReference type="CDD" id="cd17535">
    <property type="entry name" value="REC_NarL-like"/>
    <property type="match status" value="1"/>
</dbReference>
<dbReference type="GO" id="GO:0000160">
    <property type="term" value="P:phosphorelay signal transduction system"/>
    <property type="evidence" value="ECO:0007669"/>
    <property type="project" value="InterPro"/>
</dbReference>
<keyword evidence="2" id="KW-0805">Transcription regulation</keyword>
<reference evidence="9" key="1">
    <citation type="submission" date="2017-01" db="EMBL/GenBank/DDBJ databases">
        <authorList>
            <person name="Varghese N."/>
            <person name="Submissions S."/>
        </authorList>
    </citation>
    <scope>NUCLEOTIDE SEQUENCE [LARGE SCALE GENOMIC DNA]</scope>
    <source>
        <strain evidence="9">DSM 21054</strain>
    </source>
</reference>
<accession>A0A173MHW6</accession>
<evidence type="ECO:0000259" key="6">
    <source>
        <dbReference type="PROSITE" id="PS50043"/>
    </source>
</evidence>
<dbReference type="Gene3D" id="3.40.50.2300">
    <property type="match status" value="1"/>
</dbReference>
<dbReference type="InterPro" id="IPR039420">
    <property type="entry name" value="WalR-like"/>
</dbReference>
<organism evidence="8 9">
    <name type="scientific">Filimonas lacunae</name>
    <dbReference type="NCBI Taxonomy" id="477680"/>
    <lineage>
        <taxon>Bacteria</taxon>
        <taxon>Pseudomonadati</taxon>
        <taxon>Bacteroidota</taxon>
        <taxon>Chitinophagia</taxon>
        <taxon>Chitinophagales</taxon>
        <taxon>Chitinophagaceae</taxon>
        <taxon>Filimonas</taxon>
    </lineage>
</organism>
<keyword evidence="9" id="KW-1185">Reference proteome</keyword>
<dbReference type="PANTHER" id="PTHR43214:SF41">
    <property type="entry name" value="NITRATE_NITRITE RESPONSE REGULATOR PROTEIN NARP"/>
    <property type="match status" value="1"/>
</dbReference>
<sequence>MSYRKPPIKIAIVDDHKLFRKGLITLIDLAYKQNYLLVFEAESGDDMVKKIDKKALPDILLLDIDMPDMDGFESMVWLKKHHPGISVLVISMVESEESVVRMLRLGVKGYLSKDIEVEDIHQAIKSISEKGYYYTDFITGKLIDAIKQESVEDIEGREGEVDAIWKSLSENERIFIRYACSELKYEEVAEKMFLSPKTIDGYRQAIFNRYGIKNRVGLVLFAIKNGLFNINEI</sequence>
<dbReference type="GO" id="GO:0003677">
    <property type="term" value="F:DNA binding"/>
    <property type="evidence" value="ECO:0007669"/>
    <property type="project" value="UniProtKB-KW"/>
</dbReference>
<dbReference type="RefSeq" id="WP_076378058.1">
    <property type="nucleotide sequence ID" value="NZ_AP017422.1"/>
</dbReference>
<keyword evidence="4" id="KW-0804">Transcription</keyword>
<dbReference type="Pfam" id="PF00196">
    <property type="entry name" value="GerE"/>
    <property type="match status" value="1"/>
</dbReference>
<protein>
    <submittedName>
        <fullName evidence="8">DNA-binding response regulator, NarL/FixJ family, contains REC and HTH domains</fullName>
    </submittedName>
</protein>
<dbReference type="Pfam" id="PF00072">
    <property type="entry name" value="Response_reg"/>
    <property type="match status" value="1"/>
</dbReference>
<dbReference type="InterPro" id="IPR016032">
    <property type="entry name" value="Sig_transdc_resp-reg_C-effctor"/>
</dbReference>
<dbReference type="AlphaFoldDB" id="A0A173MHW6"/>
<evidence type="ECO:0000313" key="9">
    <source>
        <dbReference type="Proteomes" id="UP000186917"/>
    </source>
</evidence>
<keyword evidence="3 8" id="KW-0238">DNA-binding</keyword>
<dbReference type="PANTHER" id="PTHR43214">
    <property type="entry name" value="TWO-COMPONENT RESPONSE REGULATOR"/>
    <property type="match status" value="1"/>
</dbReference>
<feature type="domain" description="HTH luxR-type" evidence="6">
    <location>
        <begin position="161"/>
        <end position="226"/>
    </location>
</feature>
<dbReference type="InterPro" id="IPR011006">
    <property type="entry name" value="CheY-like_superfamily"/>
</dbReference>
<dbReference type="SUPFAM" id="SSF46894">
    <property type="entry name" value="C-terminal effector domain of the bipartite response regulators"/>
    <property type="match status" value="1"/>
</dbReference>
<evidence type="ECO:0000256" key="1">
    <source>
        <dbReference type="ARBA" id="ARBA00022553"/>
    </source>
</evidence>
<dbReference type="PROSITE" id="PS50043">
    <property type="entry name" value="HTH_LUXR_2"/>
    <property type="match status" value="1"/>
</dbReference>
<dbReference type="InterPro" id="IPR000792">
    <property type="entry name" value="Tscrpt_reg_LuxR_C"/>
</dbReference>
<evidence type="ECO:0000256" key="2">
    <source>
        <dbReference type="ARBA" id="ARBA00023015"/>
    </source>
</evidence>
<evidence type="ECO:0000259" key="7">
    <source>
        <dbReference type="PROSITE" id="PS50110"/>
    </source>
</evidence>
<feature type="modified residue" description="4-aspartylphosphate" evidence="5">
    <location>
        <position position="63"/>
    </location>
</feature>
<keyword evidence="1 5" id="KW-0597">Phosphoprotein</keyword>
<dbReference type="GO" id="GO:0006355">
    <property type="term" value="P:regulation of DNA-templated transcription"/>
    <property type="evidence" value="ECO:0007669"/>
    <property type="project" value="InterPro"/>
</dbReference>
<evidence type="ECO:0000313" key="8">
    <source>
        <dbReference type="EMBL" id="SIS96492.1"/>
    </source>
</evidence>
<dbReference type="SUPFAM" id="SSF52172">
    <property type="entry name" value="CheY-like"/>
    <property type="match status" value="1"/>
</dbReference>
<dbReference type="InterPro" id="IPR001789">
    <property type="entry name" value="Sig_transdc_resp-reg_receiver"/>
</dbReference>
<proteinExistence type="predicted"/>
<gene>
    <name evidence="8" type="ORF">SAMN05421788_102365</name>
</gene>
<dbReference type="STRING" id="477680.SAMN05421788_102365"/>
<dbReference type="SMART" id="SM00421">
    <property type="entry name" value="HTH_LUXR"/>
    <property type="match status" value="1"/>
</dbReference>
<name>A0A173MHW6_9BACT</name>
<dbReference type="KEGG" id="fln:FLA_3028"/>
<dbReference type="EMBL" id="FTOR01000002">
    <property type="protein sequence ID" value="SIS96492.1"/>
    <property type="molecule type" value="Genomic_DNA"/>
</dbReference>
<dbReference type="PROSITE" id="PS50110">
    <property type="entry name" value="RESPONSE_REGULATORY"/>
    <property type="match status" value="1"/>
</dbReference>